<evidence type="ECO:0000313" key="1">
    <source>
        <dbReference type="EMBL" id="KQK01108.2"/>
    </source>
</evidence>
<keyword evidence="3" id="KW-1185">Reference proteome</keyword>
<dbReference type="EMBL" id="CM000882">
    <property type="protein sequence ID" value="KQK01108.2"/>
    <property type="molecule type" value="Genomic_DNA"/>
</dbReference>
<dbReference type="Proteomes" id="UP000008810">
    <property type="component" value="Chromosome 3"/>
</dbReference>
<dbReference type="Gramene" id="KQK01108">
    <property type="protein sequence ID" value="KQK01108"/>
    <property type="gene ID" value="BRADI_3g54283v3"/>
</dbReference>
<organism evidence="1">
    <name type="scientific">Brachypodium distachyon</name>
    <name type="common">Purple false brome</name>
    <name type="synonym">Trachynia distachya</name>
    <dbReference type="NCBI Taxonomy" id="15368"/>
    <lineage>
        <taxon>Eukaryota</taxon>
        <taxon>Viridiplantae</taxon>
        <taxon>Streptophyta</taxon>
        <taxon>Embryophyta</taxon>
        <taxon>Tracheophyta</taxon>
        <taxon>Spermatophyta</taxon>
        <taxon>Magnoliopsida</taxon>
        <taxon>Liliopsida</taxon>
        <taxon>Poales</taxon>
        <taxon>Poaceae</taxon>
        <taxon>BOP clade</taxon>
        <taxon>Pooideae</taxon>
        <taxon>Stipodae</taxon>
        <taxon>Brachypodieae</taxon>
        <taxon>Brachypodium</taxon>
    </lineage>
</organism>
<sequence>MLDSCQLLLQECCTTIAYLLHLSPGQFLVGCGDRKREPPFTCAHTTSRVRNGVLETGSPDRSTSRDSRTYYSSTYLISLLRQ</sequence>
<dbReference type="AlphaFoldDB" id="A0A0Q3IL92"/>
<evidence type="ECO:0000313" key="2">
    <source>
        <dbReference type="EnsemblPlants" id="KQK01108"/>
    </source>
</evidence>
<dbReference type="EnsemblPlants" id="KQK01108">
    <property type="protein sequence ID" value="KQK01108"/>
    <property type="gene ID" value="BRADI_3g54283v3"/>
</dbReference>
<evidence type="ECO:0000313" key="3">
    <source>
        <dbReference type="Proteomes" id="UP000008810"/>
    </source>
</evidence>
<name>A0A0Q3IL92_BRADI</name>
<reference evidence="1 2" key="1">
    <citation type="journal article" date="2010" name="Nature">
        <title>Genome sequencing and analysis of the model grass Brachypodium distachyon.</title>
        <authorList>
            <consortium name="International Brachypodium Initiative"/>
        </authorList>
    </citation>
    <scope>NUCLEOTIDE SEQUENCE [LARGE SCALE GENOMIC DNA]</scope>
    <source>
        <strain evidence="1 2">Bd21</strain>
    </source>
</reference>
<protein>
    <submittedName>
        <fullName evidence="1 2">Uncharacterized protein</fullName>
    </submittedName>
</protein>
<reference evidence="1" key="2">
    <citation type="submission" date="2017-06" db="EMBL/GenBank/DDBJ databases">
        <title>WGS assembly of Brachypodium distachyon.</title>
        <authorList>
            <consortium name="The International Brachypodium Initiative"/>
            <person name="Lucas S."/>
            <person name="Harmon-Smith M."/>
            <person name="Lail K."/>
            <person name="Tice H."/>
            <person name="Grimwood J."/>
            <person name="Bruce D."/>
            <person name="Barry K."/>
            <person name="Shu S."/>
            <person name="Lindquist E."/>
            <person name="Wang M."/>
            <person name="Pitluck S."/>
            <person name="Vogel J.P."/>
            <person name="Garvin D.F."/>
            <person name="Mockler T.C."/>
            <person name="Schmutz J."/>
            <person name="Rokhsar D."/>
            <person name="Bevan M.W."/>
        </authorList>
    </citation>
    <scope>NUCLEOTIDE SEQUENCE</scope>
    <source>
        <strain evidence="1">Bd21</strain>
    </source>
</reference>
<reference evidence="2" key="3">
    <citation type="submission" date="2018-08" db="UniProtKB">
        <authorList>
            <consortium name="EnsemblPlants"/>
        </authorList>
    </citation>
    <scope>IDENTIFICATION</scope>
    <source>
        <strain evidence="2">cv. Bd21</strain>
    </source>
</reference>
<accession>A0A0Q3IL92</accession>
<gene>
    <name evidence="1" type="ORF">BRADI_3g54283v3</name>
</gene>
<dbReference type="InParanoid" id="A0A0Q3IL92"/>
<proteinExistence type="predicted"/>